<protein>
    <submittedName>
        <fullName evidence="2">Uncharacterized protein</fullName>
    </submittedName>
</protein>
<dbReference type="Gramene" id="PNW74611">
    <property type="protein sequence ID" value="PNW74611"/>
    <property type="gene ID" value="CHLRE_12g490451v5"/>
</dbReference>
<keyword evidence="3" id="KW-1185">Reference proteome</keyword>
<organism evidence="2 3">
    <name type="scientific">Chlamydomonas reinhardtii</name>
    <name type="common">Chlamydomonas smithii</name>
    <dbReference type="NCBI Taxonomy" id="3055"/>
    <lineage>
        <taxon>Eukaryota</taxon>
        <taxon>Viridiplantae</taxon>
        <taxon>Chlorophyta</taxon>
        <taxon>core chlorophytes</taxon>
        <taxon>Chlorophyceae</taxon>
        <taxon>CS clade</taxon>
        <taxon>Chlamydomonadales</taxon>
        <taxon>Chlamydomonadaceae</taxon>
        <taxon>Chlamydomonas</taxon>
    </lineage>
</organism>
<dbReference type="EMBL" id="CM008973">
    <property type="protein sequence ID" value="PNW74611.1"/>
    <property type="molecule type" value="Genomic_DNA"/>
</dbReference>
<gene>
    <name evidence="2" type="ORF">CHLRE_12g490451v5</name>
</gene>
<feature type="compositionally biased region" description="Low complexity" evidence="1">
    <location>
        <begin position="68"/>
        <end position="89"/>
    </location>
</feature>
<feature type="region of interest" description="Disordered" evidence="1">
    <location>
        <begin position="302"/>
        <end position="322"/>
    </location>
</feature>
<evidence type="ECO:0000313" key="3">
    <source>
        <dbReference type="Proteomes" id="UP000006906"/>
    </source>
</evidence>
<feature type="compositionally biased region" description="Acidic residues" evidence="1">
    <location>
        <begin position="14"/>
        <end position="23"/>
    </location>
</feature>
<feature type="compositionally biased region" description="Basic and acidic residues" evidence="1">
    <location>
        <begin position="90"/>
        <end position="99"/>
    </location>
</feature>
<dbReference type="GeneID" id="5716701"/>
<reference evidence="2 3" key="1">
    <citation type="journal article" date="2007" name="Science">
        <title>The Chlamydomonas genome reveals the evolution of key animal and plant functions.</title>
        <authorList>
            <person name="Merchant S.S."/>
            <person name="Prochnik S.E."/>
            <person name="Vallon O."/>
            <person name="Harris E.H."/>
            <person name="Karpowicz S.J."/>
            <person name="Witman G.B."/>
            <person name="Terry A."/>
            <person name="Salamov A."/>
            <person name="Fritz-Laylin L.K."/>
            <person name="Marechal-Drouard L."/>
            <person name="Marshall W.F."/>
            <person name="Qu L.H."/>
            <person name="Nelson D.R."/>
            <person name="Sanderfoot A.A."/>
            <person name="Spalding M.H."/>
            <person name="Kapitonov V.V."/>
            <person name="Ren Q."/>
            <person name="Ferris P."/>
            <person name="Lindquist E."/>
            <person name="Shapiro H."/>
            <person name="Lucas S.M."/>
            <person name="Grimwood J."/>
            <person name="Schmutz J."/>
            <person name="Cardol P."/>
            <person name="Cerutti H."/>
            <person name="Chanfreau G."/>
            <person name="Chen C.L."/>
            <person name="Cognat V."/>
            <person name="Croft M.T."/>
            <person name="Dent R."/>
            <person name="Dutcher S."/>
            <person name="Fernandez E."/>
            <person name="Fukuzawa H."/>
            <person name="Gonzalez-Ballester D."/>
            <person name="Gonzalez-Halphen D."/>
            <person name="Hallmann A."/>
            <person name="Hanikenne M."/>
            <person name="Hippler M."/>
            <person name="Inwood W."/>
            <person name="Jabbari K."/>
            <person name="Kalanon M."/>
            <person name="Kuras R."/>
            <person name="Lefebvre P.A."/>
            <person name="Lemaire S.D."/>
            <person name="Lobanov A.V."/>
            <person name="Lohr M."/>
            <person name="Manuell A."/>
            <person name="Meier I."/>
            <person name="Mets L."/>
            <person name="Mittag M."/>
            <person name="Mittelmeier T."/>
            <person name="Moroney J.V."/>
            <person name="Moseley J."/>
            <person name="Napoli C."/>
            <person name="Nedelcu A.M."/>
            <person name="Niyogi K."/>
            <person name="Novoselov S.V."/>
            <person name="Paulsen I.T."/>
            <person name="Pazour G."/>
            <person name="Purton S."/>
            <person name="Ral J.P."/>
            <person name="Riano-Pachon D.M."/>
            <person name="Riekhof W."/>
            <person name="Rymarquis L."/>
            <person name="Schroda M."/>
            <person name="Stern D."/>
            <person name="Umen J."/>
            <person name="Willows R."/>
            <person name="Wilson N."/>
            <person name="Zimmer S.L."/>
            <person name="Allmer J."/>
            <person name="Balk J."/>
            <person name="Bisova K."/>
            <person name="Chen C.J."/>
            <person name="Elias M."/>
            <person name="Gendler K."/>
            <person name="Hauser C."/>
            <person name="Lamb M.R."/>
            <person name="Ledford H."/>
            <person name="Long J.C."/>
            <person name="Minagawa J."/>
            <person name="Page M.D."/>
            <person name="Pan J."/>
            <person name="Pootakham W."/>
            <person name="Roje S."/>
            <person name="Rose A."/>
            <person name="Stahlberg E."/>
            <person name="Terauchi A.M."/>
            <person name="Yang P."/>
            <person name="Ball S."/>
            <person name="Bowler C."/>
            <person name="Dieckmann C.L."/>
            <person name="Gladyshev V.N."/>
            <person name="Green P."/>
            <person name="Jorgensen R."/>
            <person name="Mayfield S."/>
            <person name="Mueller-Roeber B."/>
            <person name="Rajamani S."/>
            <person name="Sayre R.T."/>
            <person name="Brokstein P."/>
            <person name="Dubchak I."/>
            <person name="Goodstein D."/>
            <person name="Hornick L."/>
            <person name="Huang Y.W."/>
            <person name="Jhaveri J."/>
            <person name="Luo Y."/>
            <person name="Martinez D."/>
            <person name="Ngau W.C."/>
            <person name="Otillar B."/>
            <person name="Poliakov A."/>
            <person name="Porter A."/>
            <person name="Szajkowski L."/>
            <person name="Werner G."/>
            <person name="Zhou K."/>
            <person name="Grigoriev I.V."/>
            <person name="Rokhsar D.S."/>
            <person name="Grossman A.R."/>
        </authorList>
    </citation>
    <scope>NUCLEOTIDE SEQUENCE [LARGE SCALE GENOMIC DNA]</scope>
    <source>
        <strain evidence="3">CC-503</strain>
    </source>
</reference>
<feature type="region of interest" description="Disordered" evidence="1">
    <location>
        <begin position="1"/>
        <end position="132"/>
    </location>
</feature>
<accession>A0A2K3D254</accession>
<dbReference type="Proteomes" id="UP000006906">
    <property type="component" value="Chromosome 12"/>
</dbReference>
<evidence type="ECO:0000256" key="1">
    <source>
        <dbReference type="SAM" id="MobiDB-lite"/>
    </source>
</evidence>
<dbReference type="AlphaFoldDB" id="A0A2K3D254"/>
<feature type="compositionally biased region" description="Gly residues" evidence="1">
    <location>
        <begin position="51"/>
        <end position="62"/>
    </location>
</feature>
<sequence>MLLRQRGASPVGCEDGEQAEGGEGEPNLKRRLMSAVSPPAPAVAGEAGEAAGAGGGSGGSAKGEGDPAQQEAGGQGVAASGGTAAAAAADAKEGKEQASSKETAPAAAAAGAGKDGSGTAGGKEKEAASGGNEGVLTVLTRSASASSPCGAVAAASPRTTSGAAPRGSAGAGSPRQPAAWTDDGKLKSIGGVLLEWARYMPLVTATRKGAEVAPAESVLALARRAARGELMGGLAGGHTRWQPGTTRVSCLCTTSPGRAVPRCGGGLEVPAAARSPLHGSADAKPYGMKVSPDGEWMATCGGSNNVSIHSTRTRGGWSPLFH</sequence>
<dbReference type="KEGG" id="cre:CHLRE_12g490451v5"/>
<evidence type="ECO:0000313" key="2">
    <source>
        <dbReference type="EMBL" id="PNW74611.1"/>
    </source>
</evidence>
<dbReference type="RefSeq" id="XP_042918027.1">
    <property type="nucleotide sequence ID" value="XM_043067910.1"/>
</dbReference>
<feature type="compositionally biased region" description="Low complexity" evidence="1">
    <location>
        <begin position="161"/>
        <end position="175"/>
    </location>
</feature>
<feature type="region of interest" description="Disordered" evidence="1">
    <location>
        <begin position="149"/>
        <end position="183"/>
    </location>
</feature>
<feature type="compositionally biased region" description="Low complexity" evidence="1">
    <location>
        <begin position="100"/>
        <end position="112"/>
    </location>
</feature>
<dbReference type="InParanoid" id="A0A2K3D254"/>
<name>A0A2K3D254_CHLRE</name>
<proteinExistence type="predicted"/>